<dbReference type="RefSeq" id="WP_154571121.1">
    <property type="nucleotide sequence ID" value="NZ_VWSJ01000027.1"/>
</dbReference>
<comment type="cofactor">
    <cofactor evidence="1">
        <name>FMN</name>
        <dbReference type="ChEBI" id="CHEBI:58210"/>
    </cofactor>
</comment>
<evidence type="ECO:0000256" key="1">
    <source>
        <dbReference type="ARBA" id="ARBA00001917"/>
    </source>
</evidence>
<dbReference type="GO" id="GO:0009055">
    <property type="term" value="F:electron transfer activity"/>
    <property type="evidence" value="ECO:0007669"/>
    <property type="project" value="InterPro"/>
</dbReference>
<dbReference type="Proteomes" id="UP000476338">
    <property type="component" value="Unassembled WGS sequence"/>
</dbReference>
<dbReference type="GO" id="GO:0010181">
    <property type="term" value="F:FMN binding"/>
    <property type="evidence" value="ECO:0007669"/>
    <property type="project" value="InterPro"/>
</dbReference>
<accession>A0A6L5WIA2</accession>
<proteinExistence type="predicted"/>
<keyword evidence="4" id="KW-1185">Reference proteome</keyword>
<evidence type="ECO:0000259" key="2">
    <source>
        <dbReference type="Pfam" id="PF12641"/>
    </source>
</evidence>
<feature type="domain" description="Flavodoxin-like" evidence="2">
    <location>
        <begin position="4"/>
        <end position="154"/>
    </location>
</feature>
<name>A0A6L5WIA2_9BACT</name>
<evidence type="ECO:0000313" key="3">
    <source>
        <dbReference type="EMBL" id="MSN96859.1"/>
    </source>
</evidence>
<dbReference type="PROSITE" id="PS00201">
    <property type="entry name" value="FLAVODOXIN"/>
    <property type="match status" value="1"/>
</dbReference>
<dbReference type="AlphaFoldDB" id="A0A6L5WIA2"/>
<dbReference type="SUPFAM" id="SSF52218">
    <property type="entry name" value="Flavoproteins"/>
    <property type="match status" value="1"/>
</dbReference>
<protein>
    <submittedName>
        <fullName evidence="3">Flavodoxin</fullName>
    </submittedName>
</protein>
<dbReference type="InterPro" id="IPR001226">
    <property type="entry name" value="Flavodoxin_CS"/>
</dbReference>
<evidence type="ECO:0000313" key="4">
    <source>
        <dbReference type="Proteomes" id="UP000476338"/>
    </source>
</evidence>
<gene>
    <name evidence="3" type="ORF">F1B92_06730</name>
</gene>
<dbReference type="InterPro" id="IPR029039">
    <property type="entry name" value="Flavoprotein-like_sf"/>
</dbReference>
<dbReference type="InterPro" id="IPR008254">
    <property type="entry name" value="Flavodoxin/NO_synth"/>
</dbReference>
<sequence>MKNLVVYASKTGNTKKVAIAIARSLKYELKSVDEIRNLNEVDKLIFGFYVDKGDMSDDAKRVALMIKNRKIGLFMTLGSKSNSDHAKECFLKIKNKFVENGCEILGEFYCQGAVDPNLISWMRENLRDTITEEKERNWKEASTHPDDNDLTNAVLAFENFE</sequence>
<dbReference type="Pfam" id="PF12641">
    <property type="entry name" value="Flavodoxin_3"/>
    <property type="match status" value="1"/>
</dbReference>
<reference evidence="3 4" key="2">
    <citation type="submission" date="2020-03" db="EMBL/GenBank/DDBJ databases">
        <title>Campylobacter portucalensis sp. nov., a new species of Campylobacter isolated from the reproductive tract of bulls.</title>
        <authorList>
            <person name="Silva M.F."/>
            <person name="Pereira G."/>
            <person name="Carneiro C."/>
            <person name="Hemphill A."/>
            <person name="Mateus L."/>
            <person name="Lopes-Da-Costa L."/>
            <person name="Silva E."/>
        </authorList>
    </citation>
    <scope>NUCLEOTIDE SEQUENCE [LARGE SCALE GENOMIC DNA]</scope>
    <source>
        <strain evidence="3 4">FMV-PI01</strain>
    </source>
</reference>
<comment type="caution">
    <text evidence="3">The sequence shown here is derived from an EMBL/GenBank/DDBJ whole genome shotgun (WGS) entry which is preliminary data.</text>
</comment>
<dbReference type="Gene3D" id="3.40.50.360">
    <property type="match status" value="1"/>
</dbReference>
<organism evidence="3 4">
    <name type="scientific">Campylobacter portucalensis</name>
    <dbReference type="NCBI Taxonomy" id="2608384"/>
    <lineage>
        <taxon>Bacteria</taxon>
        <taxon>Pseudomonadati</taxon>
        <taxon>Campylobacterota</taxon>
        <taxon>Epsilonproteobacteria</taxon>
        <taxon>Campylobacterales</taxon>
        <taxon>Campylobacteraceae</taxon>
        <taxon>Campylobacter</taxon>
    </lineage>
</organism>
<reference evidence="3 4" key="1">
    <citation type="submission" date="2019-09" db="EMBL/GenBank/DDBJ databases">
        <authorList>
            <person name="Silva M."/>
            <person name="Pereira G."/>
            <person name="Lopes-Da-Costa L."/>
            <person name="Silva E."/>
        </authorList>
    </citation>
    <scope>NUCLEOTIDE SEQUENCE [LARGE SCALE GENOMIC DNA]</scope>
    <source>
        <strain evidence="3 4">FMV-PI01</strain>
    </source>
</reference>
<dbReference type="EMBL" id="VWSJ01000027">
    <property type="protein sequence ID" value="MSN96859.1"/>
    <property type="molecule type" value="Genomic_DNA"/>
</dbReference>